<accession>A0A815XD76</accession>
<feature type="chain" id="PRO_5035607993" evidence="1">
    <location>
        <begin position="19"/>
        <end position="203"/>
    </location>
</feature>
<name>A0A815XD76_ADIRI</name>
<feature type="signal peptide" evidence="1">
    <location>
        <begin position="1"/>
        <end position="18"/>
    </location>
</feature>
<dbReference type="Proteomes" id="UP000663828">
    <property type="component" value="Unassembled WGS sequence"/>
</dbReference>
<comment type="caution">
    <text evidence="3">The sequence shown here is derived from an EMBL/GenBank/DDBJ whole genome shotgun (WGS) entry which is preliminary data.</text>
</comment>
<evidence type="ECO:0000256" key="1">
    <source>
        <dbReference type="SAM" id="SignalP"/>
    </source>
</evidence>
<proteinExistence type="predicted"/>
<gene>
    <name evidence="2" type="ORF">EDS130_LOCUS32130</name>
    <name evidence="3" type="ORF">XAT740_LOCUS43252</name>
</gene>
<keyword evidence="1" id="KW-0732">Signal</keyword>
<evidence type="ECO:0000313" key="3">
    <source>
        <dbReference type="EMBL" id="CAF1555970.1"/>
    </source>
</evidence>
<dbReference type="AlphaFoldDB" id="A0A815XD76"/>
<dbReference type="OrthoDB" id="9984151at2759"/>
<evidence type="ECO:0000313" key="2">
    <source>
        <dbReference type="EMBL" id="CAF1329881.1"/>
    </source>
</evidence>
<keyword evidence="4" id="KW-1185">Reference proteome</keyword>
<sequence length="203" mass="23561">MIITLLLLIIPWIGLTTSQIPNPMRYQVSFEGGSHYAVDKIRWRLSSKICSSHETLSSGCSFQEIYVPNEGRTYNFQLTTANPCIVNRGAFLKYIDIWPGIVDKYGGENKTYDKVIFDNDCDGPCLTWFTQHNETIYTFMNYQSRLYIRQADSRPIKTTSTIYDLKTGQLFSQTENKITYWSLDEIPDSKFKFPIDTKKCYFA</sequence>
<dbReference type="EMBL" id="CAJNOJ010000243">
    <property type="protein sequence ID" value="CAF1329881.1"/>
    <property type="molecule type" value="Genomic_DNA"/>
</dbReference>
<protein>
    <submittedName>
        <fullName evidence="3">Uncharacterized protein</fullName>
    </submittedName>
</protein>
<dbReference type="Proteomes" id="UP000663852">
    <property type="component" value="Unassembled WGS sequence"/>
</dbReference>
<evidence type="ECO:0000313" key="4">
    <source>
        <dbReference type="Proteomes" id="UP000663828"/>
    </source>
</evidence>
<organism evidence="3 4">
    <name type="scientific">Adineta ricciae</name>
    <name type="common">Rotifer</name>
    <dbReference type="NCBI Taxonomy" id="249248"/>
    <lineage>
        <taxon>Eukaryota</taxon>
        <taxon>Metazoa</taxon>
        <taxon>Spiralia</taxon>
        <taxon>Gnathifera</taxon>
        <taxon>Rotifera</taxon>
        <taxon>Eurotatoria</taxon>
        <taxon>Bdelloidea</taxon>
        <taxon>Adinetida</taxon>
        <taxon>Adinetidae</taxon>
        <taxon>Adineta</taxon>
    </lineage>
</organism>
<reference evidence="3" key="1">
    <citation type="submission" date="2021-02" db="EMBL/GenBank/DDBJ databases">
        <authorList>
            <person name="Nowell W R."/>
        </authorList>
    </citation>
    <scope>NUCLEOTIDE SEQUENCE</scope>
</reference>
<dbReference type="EMBL" id="CAJNOR010005302">
    <property type="protein sequence ID" value="CAF1555970.1"/>
    <property type="molecule type" value="Genomic_DNA"/>
</dbReference>